<dbReference type="GO" id="GO:0016787">
    <property type="term" value="F:hydrolase activity"/>
    <property type="evidence" value="ECO:0007669"/>
    <property type="project" value="UniProtKB-KW"/>
</dbReference>
<dbReference type="HOGENOM" id="CLU_021802_7_0_0"/>
<evidence type="ECO:0000256" key="2">
    <source>
        <dbReference type="ARBA" id="ARBA00022801"/>
    </source>
</evidence>
<dbReference type="SUPFAM" id="SSF55031">
    <property type="entry name" value="Bacterial exopeptidase dimerisation domain"/>
    <property type="match status" value="1"/>
</dbReference>
<dbReference type="Gene3D" id="3.30.70.360">
    <property type="match status" value="1"/>
</dbReference>
<dbReference type="STRING" id="234267.Acid_6201"/>
<dbReference type="AlphaFoldDB" id="Q01T93"/>
<dbReference type="CDD" id="cd03885">
    <property type="entry name" value="M20_CPDG2"/>
    <property type="match status" value="1"/>
</dbReference>
<feature type="domain" description="Peptidase M20 dimerisation" evidence="4">
    <location>
        <begin position="169"/>
        <end position="262"/>
    </location>
</feature>
<accession>Q01T93</accession>
<dbReference type="KEGG" id="sus:Acid_6201"/>
<sequence>MMMTLRRFVECESPSDDASAVNRFVDLVSETVAPYAKVKTFRGGKFGRLMVAEMQLPGRRKSGQVLALGHSDTVWPLGTLRTMPFREAEGRVWGPGALDMKAGIVFFLFAVRALRELDITAPSKVLLQLNPDEEVGSESSRGLTEKNAAKSKAVLVLEPGTGLTGKLKTARKGVGDFTVTVKGRASHSGVDFQAGASAVLELARQLDRISGFTNLARGITVNPGVIAGGTRSNVVAAEAHAEVDIRVLRLRDAPALEKKFRALKPVDKRCTIEITGGLNRPPMERSAGIVKLFRLAQKLGREIGVEVEESLTGGGSDGNFTAALGIPTLDGLGAVGEGAHAVNESLLVDRMADRTALIGKLLATL</sequence>
<name>Q01T93_SOLUE</name>
<dbReference type="PANTHER" id="PTHR43808">
    <property type="entry name" value="ACETYLORNITHINE DEACETYLASE"/>
    <property type="match status" value="1"/>
</dbReference>
<dbReference type="InterPro" id="IPR050072">
    <property type="entry name" value="Peptidase_M20A"/>
</dbReference>
<dbReference type="InterPro" id="IPR017150">
    <property type="entry name" value="Pept_M20_glutamate_carboxypep"/>
</dbReference>
<dbReference type="InterPro" id="IPR011650">
    <property type="entry name" value="Peptidase_M20_dimer"/>
</dbReference>
<dbReference type="SUPFAM" id="SSF53187">
    <property type="entry name" value="Zn-dependent exopeptidases"/>
    <property type="match status" value="1"/>
</dbReference>
<reference evidence="5" key="1">
    <citation type="submission" date="2006-10" db="EMBL/GenBank/DDBJ databases">
        <title>Complete sequence of Solibacter usitatus Ellin6076.</title>
        <authorList>
            <consortium name="US DOE Joint Genome Institute"/>
            <person name="Copeland A."/>
            <person name="Lucas S."/>
            <person name="Lapidus A."/>
            <person name="Barry K."/>
            <person name="Detter J.C."/>
            <person name="Glavina del Rio T."/>
            <person name="Hammon N."/>
            <person name="Israni S."/>
            <person name="Dalin E."/>
            <person name="Tice H."/>
            <person name="Pitluck S."/>
            <person name="Thompson L.S."/>
            <person name="Brettin T."/>
            <person name="Bruce D."/>
            <person name="Han C."/>
            <person name="Tapia R."/>
            <person name="Gilna P."/>
            <person name="Schmutz J."/>
            <person name="Larimer F."/>
            <person name="Land M."/>
            <person name="Hauser L."/>
            <person name="Kyrpides N."/>
            <person name="Mikhailova N."/>
            <person name="Janssen P.H."/>
            <person name="Kuske C.R."/>
            <person name="Richardson P."/>
        </authorList>
    </citation>
    <scope>NUCLEOTIDE SEQUENCE</scope>
    <source>
        <strain evidence="5">Ellin6076</strain>
    </source>
</reference>
<proteinExistence type="predicted"/>
<dbReference type="Pfam" id="PF07687">
    <property type="entry name" value="M20_dimer"/>
    <property type="match status" value="1"/>
</dbReference>
<feature type="active site" evidence="3">
    <location>
        <position position="72"/>
    </location>
</feature>
<keyword evidence="2" id="KW-0378">Hydrolase</keyword>
<dbReference type="InterPro" id="IPR036264">
    <property type="entry name" value="Bact_exopeptidase_dim_dom"/>
</dbReference>
<protein>
    <submittedName>
        <fullName evidence="5">Peptidase dimerisation domain protein</fullName>
    </submittedName>
</protein>
<dbReference type="InParanoid" id="Q01T93"/>
<dbReference type="EMBL" id="CP000473">
    <property type="protein sequence ID" value="ABJ87127.1"/>
    <property type="molecule type" value="Genomic_DNA"/>
</dbReference>
<dbReference type="eggNOG" id="COG0624">
    <property type="taxonomic scope" value="Bacteria"/>
</dbReference>
<gene>
    <name evidence="5" type="ordered locus">Acid_6201</name>
</gene>
<dbReference type="GO" id="GO:0046872">
    <property type="term" value="F:metal ion binding"/>
    <property type="evidence" value="ECO:0007669"/>
    <property type="project" value="UniProtKB-KW"/>
</dbReference>
<dbReference type="Gene3D" id="3.40.630.10">
    <property type="entry name" value="Zn peptidases"/>
    <property type="match status" value="1"/>
</dbReference>
<organism evidence="5">
    <name type="scientific">Solibacter usitatus (strain Ellin6076)</name>
    <dbReference type="NCBI Taxonomy" id="234267"/>
    <lineage>
        <taxon>Bacteria</taxon>
        <taxon>Pseudomonadati</taxon>
        <taxon>Acidobacteriota</taxon>
        <taxon>Terriglobia</taxon>
        <taxon>Bryobacterales</taxon>
        <taxon>Solibacteraceae</taxon>
        <taxon>Candidatus Solibacter</taxon>
    </lineage>
</organism>
<evidence type="ECO:0000313" key="5">
    <source>
        <dbReference type="EMBL" id="ABJ87127.1"/>
    </source>
</evidence>
<dbReference type="PIRSF" id="PIRSF037238">
    <property type="entry name" value="Carboxypeptidase_G2"/>
    <property type="match status" value="1"/>
</dbReference>
<evidence type="ECO:0000259" key="4">
    <source>
        <dbReference type="Pfam" id="PF07687"/>
    </source>
</evidence>
<evidence type="ECO:0000256" key="1">
    <source>
        <dbReference type="ARBA" id="ARBA00022723"/>
    </source>
</evidence>
<feature type="active site" description="Proton acceptor" evidence="3">
    <location>
        <position position="133"/>
    </location>
</feature>
<keyword evidence="1" id="KW-0479">Metal-binding</keyword>
<dbReference type="Pfam" id="PF01546">
    <property type="entry name" value="Peptidase_M20"/>
    <property type="match status" value="1"/>
</dbReference>
<evidence type="ECO:0000256" key="3">
    <source>
        <dbReference type="PIRSR" id="PIRSR037238-1"/>
    </source>
</evidence>
<dbReference type="PANTHER" id="PTHR43808:SF9">
    <property type="entry name" value="BLL0789 PROTEIN"/>
    <property type="match status" value="1"/>
</dbReference>
<dbReference type="InterPro" id="IPR002933">
    <property type="entry name" value="Peptidase_M20"/>
</dbReference>